<keyword evidence="2" id="KW-1185">Reference proteome</keyword>
<proteinExistence type="predicted"/>
<accession>A0A239CHB6</accession>
<sequence>MNEWQGLDDLLRSDPLDPGCDAALDLMDVYLELFLADAAPERRYPGVAAHLRGCPACEEDFRGLLAAVTGA</sequence>
<dbReference type="RefSeq" id="WP_089223160.1">
    <property type="nucleotide sequence ID" value="NZ_FZOF01000004.1"/>
</dbReference>
<protein>
    <recommendedName>
        <fullName evidence="3">Anti-sigma factor</fullName>
    </recommendedName>
</protein>
<evidence type="ECO:0008006" key="3">
    <source>
        <dbReference type="Google" id="ProtNLM"/>
    </source>
</evidence>
<dbReference type="EMBL" id="FZOF01000004">
    <property type="protein sequence ID" value="SNS19272.1"/>
    <property type="molecule type" value="Genomic_DNA"/>
</dbReference>
<gene>
    <name evidence="1" type="ORF">SAMN05216252_10420</name>
</gene>
<dbReference type="Proteomes" id="UP000198280">
    <property type="component" value="Unassembled WGS sequence"/>
</dbReference>
<reference evidence="1 2" key="1">
    <citation type="submission" date="2017-06" db="EMBL/GenBank/DDBJ databases">
        <authorList>
            <person name="Kim H.J."/>
            <person name="Triplett B.A."/>
        </authorList>
    </citation>
    <scope>NUCLEOTIDE SEQUENCE [LARGE SCALE GENOMIC DNA]</scope>
    <source>
        <strain evidence="1 2">CGMCC 4.1858</strain>
    </source>
</reference>
<dbReference type="AlphaFoldDB" id="A0A239CHB6"/>
<dbReference type="OrthoDB" id="3629090at2"/>
<name>A0A239CHB6_9ACTN</name>
<evidence type="ECO:0000313" key="2">
    <source>
        <dbReference type="Proteomes" id="UP000198280"/>
    </source>
</evidence>
<organism evidence="1 2">
    <name type="scientific">Actinacidiphila glaucinigra</name>
    <dbReference type="NCBI Taxonomy" id="235986"/>
    <lineage>
        <taxon>Bacteria</taxon>
        <taxon>Bacillati</taxon>
        <taxon>Actinomycetota</taxon>
        <taxon>Actinomycetes</taxon>
        <taxon>Kitasatosporales</taxon>
        <taxon>Streptomycetaceae</taxon>
        <taxon>Actinacidiphila</taxon>
    </lineage>
</organism>
<evidence type="ECO:0000313" key="1">
    <source>
        <dbReference type="EMBL" id="SNS19272.1"/>
    </source>
</evidence>